<keyword evidence="7" id="KW-0862">Zinc</keyword>
<evidence type="ECO:0000256" key="8">
    <source>
        <dbReference type="ARBA" id="ARBA00047989"/>
    </source>
</evidence>
<evidence type="ECO:0000256" key="7">
    <source>
        <dbReference type="ARBA" id="ARBA00022833"/>
    </source>
</evidence>
<comment type="function">
    <text evidence="2">Purine nucleoside enzyme that catalyzes the phosphorolysis of adenosine and inosine nucleosides, yielding D-ribose 1-phosphate and the respective free bases, adenine and hypoxanthine. Also catalyzes the phosphorolysis of S-methyl-5'-thioadenosine into adenine and S-methyl-5-thio-alpha-D-ribose 1-phosphate. Also has adenosine deaminase activity.</text>
</comment>
<evidence type="ECO:0000256" key="2">
    <source>
        <dbReference type="ARBA" id="ARBA00003215"/>
    </source>
</evidence>
<dbReference type="InterPro" id="IPR038371">
    <property type="entry name" value="Cu_polyphenol_OxRdtase_sf"/>
</dbReference>
<comment type="similarity">
    <text evidence="3 11">Belongs to the purine nucleoside phosphorylase YfiH/LACC1 family.</text>
</comment>
<dbReference type="PANTHER" id="PTHR30616:SF2">
    <property type="entry name" value="PURINE NUCLEOSIDE PHOSPHORYLASE LACC1"/>
    <property type="match status" value="1"/>
</dbReference>
<keyword evidence="6" id="KW-0378">Hydrolase</keyword>
<evidence type="ECO:0000256" key="5">
    <source>
        <dbReference type="ARBA" id="ARBA00022723"/>
    </source>
</evidence>
<evidence type="ECO:0000256" key="9">
    <source>
        <dbReference type="ARBA" id="ARBA00048968"/>
    </source>
</evidence>
<comment type="catalytic activity">
    <reaction evidence="1">
        <text>inosine + phosphate = alpha-D-ribose 1-phosphate + hypoxanthine</text>
        <dbReference type="Rhea" id="RHEA:27646"/>
        <dbReference type="ChEBI" id="CHEBI:17368"/>
        <dbReference type="ChEBI" id="CHEBI:17596"/>
        <dbReference type="ChEBI" id="CHEBI:43474"/>
        <dbReference type="ChEBI" id="CHEBI:57720"/>
        <dbReference type="EC" id="2.4.2.1"/>
    </reaction>
    <physiologicalReaction direction="left-to-right" evidence="1">
        <dbReference type="Rhea" id="RHEA:27647"/>
    </physiologicalReaction>
</comment>
<accession>A0A419SSW0</accession>
<comment type="catalytic activity">
    <reaction evidence="10">
        <text>S-methyl-5'-thioadenosine + phosphate = 5-(methylsulfanyl)-alpha-D-ribose 1-phosphate + adenine</text>
        <dbReference type="Rhea" id="RHEA:11852"/>
        <dbReference type="ChEBI" id="CHEBI:16708"/>
        <dbReference type="ChEBI" id="CHEBI:17509"/>
        <dbReference type="ChEBI" id="CHEBI:43474"/>
        <dbReference type="ChEBI" id="CHEBI:58533"/>
        <dbReference type="EC" id="2.4.2.28"/>
    </reaction>
    <physiologicalReaction direction="left-to-right" evidence="10">
        <dbReference type="Rhea" id="RHEA:11853"/>
    </physiologicalReaction>
</comment>
<dbReference type="EMBL" id="MCIA01000035">
    <property type="protein sequence ID" value="RKD28288.1"/>
    <property type="molecule type" value="Genomic_DNA"/>
</dbReference>
<dbReference type="NCBIfam" id="TIGR00726">
    <property type="entry name" value="peptidoglycan editing factor PgeF"/>
    <property type="match status" value="1"/>
</dbReference>
<dbReference type="GO" id="GO:0017061">
    <property type="term" value="F:S-methyl-5-thioadenosine phosphorylase activity"/>
    <property type="evidence" value="ECO:0007669"/>
    <property type="project" value="UniProtKB-EC"/>
</dbReference>
<dbReference type="Gene3D" id="3.60.140.10">
    <property type="entry name" value="CNF1/YfiH-like putative cysteine hydrolases"/>
    <property type="match status" value="1"/>
</dbReference>
<evidence type="ECO:0000313" key="12">
    <source>
        <dbReference type="EMBL" id="RKD28288.1"/>
    </source>
</evidence>
<keyword evidence="4" id="KW-0808">Transferase</keyword>
<dbReference type="AlphaFoldDB" id="A0A419SSW0"/>
<evidence type="ECO:0000313" key="13">
    <source>
        <dbReference type="Proteomes" id="UP000284277"/>
    </source>
</evidence>
<protein>
    <recommendedName>
        <fullName evidence="11">Purine nucleoside phosphorylase</fullName>
    </recommendedName>
</protein>
<sequence length="284" mass="31823">MNDMWKRAESENGLNYKVSEQVPYFSFPILEDTGLVKQGFSTKMGGVSQGKYATMNFTFTRGDNPDHVKENYRRMAKALGVDVEKMVLSYQTHTTNVRVVTESDAGKGIFKEREYQDVDGLITNVPGITLVTFYADCVPLYFLDPVHKAIGLSHSGWRGTVGRMGGVTVKKMEEAFGSRAEDMIACIGPSICKTCYEVGAEVIEEFKKGYDQKHWGDIFTDKGNGKYWLDLWKANEIVLLNAGIKKENLEVTDICTHCNSDYLFSHRTTGNERGNLAAFLSLAE</sequence>
<reference evidence="12 13" key="1">
    <citation type="submission" date="2016-08" db="EMBL/GenBank/DDBJ databases">
        <title>A new outlook on sporulation: Clostridium algidixylanolyticum.</title>
        <authorList>
            <person name="Poppleton D.I."/>
            <person name="Gribaldo S."/>
        </authorList>
    </citation>
    <scope>NUCLEOTIDE SEQUENCE [LARGE SCALE GENOMIC DNA]</scope>
    <source>
        <strain evidence="12 13">SPL73</strain>
    </source>
</reference>
<evidence type="ECO:0000256" key="11">
    <source>
        <dbReference type="RuleBase" id="RU361274"/>
    </source>
</evidence>
<comment type="catalytic activity">
    <reaction evidence="8">
        <text>adenosine + H2O + H(+) = inosine + NH4(+)</text>
        <dbReference type="Rhea" id="RHEA:24408"/>
        <dbReference type="ChEBI" id="CHEBI:15377"/>
        <dbReference type="ChEBI" id="CHEBI:15378"/>
        <dbReference type="ChEBI" id="CHEBI:16335"/>
        <dbReference type="ChEBI" id="CHEBI:17596"/>
        <dbReference type="ChEBI" id="CHEBI:28938"/>
        <dbReference type="EC" id="3.5.4.4"/>
    </reaction>
    <physiologicalReaction direction="left-to-right" evidence="8">
        <dbReference type="Rhea" id="RHEA:24409"/>
    </physiologicalReaction>
</comment>
<evidence type="ECO:0000256" key="3">
    <source>
        <dbReference type="ARBA" id="ARBA00007353"/>
    </source>
</evidence>
<evidence type="ECO:0000256" key="10">
    <source>
        <dbReference type="ARBA" id="ARBA00049893"/>
    </source>
</evidence>
<comment type="catalytic activity">
    <reaction evidence="9">
        <text>adenosine + phosphate = alpha-D-ribose 1-phosphate + adenine</text>
        <dbReference type="Rhea" id="RHEA:27642"/>
        <dbReference type="ChEBI" id="CHEBI:16335"/>
        <dbReference type="ChEBI" id="CHEBI:16708"/>
        <dbReference type="ChEBI" id="CHEBI:43474"/>
        <dbReference type="ChEBI" id="CHEBI:57720"/>
        <dbReference type="EC" id="2.4.2.1"/>
    </reaction>
    <physiologicalReaction direction="left-to-right" evidence="9">
        <dbReference type="Rhea" id="RHEA:27643"/>
    </physiologicalReaction>
</comment>
<proteinExistence type="inferred from homology"/>
<dbReference type="Proteomes" id="UP000284277">
    <property type="component" value="Unassembled WGS sequence"/>
</dbReference>
<keyword evidence="13" id="KW-1185">Reference proteome</keyword>
<comment type="caution">
    <text evidence="12">The sequence shown here is derived from an EMBL/GenBank/DDBJ whole genome shotgun (WGS) entry which is preliminary data.</text>
</comment>
<dbReference type="OrthoDB" id="4279at2"/>
<dbReference type="GO" id="GO:0005507">
    <property type="term" value="F:copper ion binding"/>
    <property type="evidence" value="ECO:0007669"/>
    <property type="project" value="TreeGrafter"/>
</dbReference>
<gene>
    <name evidence="12" type="ORF">BET01_11915</name>
</gene>
<dbReference type="SUPFAM" id="SSF64438">
    <property type="entry name" value="CNF1/YfiH-like putative cysteine hydrolases"/>
    <property type="match status" value="1"/>
</dbReference>
<dbReference type="PANTHER" id="PTHR30616">
    <property type="entry name" value="UNCHARACTERIZED PROTEIN YFIH"/>
    <property type="match status" value="1"/>
</dbReference>
<evidence type="ECO:0000256" key="6">
    <source>
        <dbReference type="ARBA" id="ARBA00022801"/>
    </source>
</evidence>
<keyword evidence="5" id="KW-0479">Metal-binding</keyword>
<name>A0A419SSW0_9FIRM</name>
<dbReference type="Pfam" id="PF02578">
    <property type="entry name" value="Cu-oxidase_4"/>
    <property type="match status" value="1"/>
</dbReference>
<dbReference type="GO" id="GO:0016787">
    <property type="term" value="F:hydrolase activity"/>
    <property type="evidence" value="ECO:0007669"/>
    <property type="project" value="UniProtKB-KW"/>
</dbReference>
<dbReference type="InterPro" id="IPR011324">
    <property type="entry name" value="Cytotoxic_necrot_fac-like_cat"/>
</dbReference>
<dbReference type="InterPro" id="IPR003730">
    <property type="entry name" value="Cu_polyphenol_OxRdtase"/>
</dbReference>
<organism evidence="12 13">
    <name type="scientific">Lacrimispora algidixylanolytica</name>
    <dbReference type="NCBI Taxonomy" id="94868"/>
    <lineage>
        <taxon>Bacteria</taxon>
        <taxon>Bacillati</taxon>
        <taxon>Bacillota</taxon>
        <taxon>Clostridia</taxon>
        <taxon>Lachnospirales</taxon>
        <taxon>Lachnospiraceae</taxon>
        <taxon>Lacrimispora</taxon>
    </lineage>
</organism>
<evidence type="ECO:0000256" key="4">
    <source>
        <dbReference type="ARBA" id="ARBA00022679"/>
    </source>
</evidence>
<evidence type="ECO:0000256" key="1">
    <source>
        <dbReference type="ARBA" id="ARBA00000553"/>
    </source>
</evidence>
<dbReference type="CDD" id="cd16833">
    <property type="entry name" value="YfiH"/>
    <property type="match status" value="1"/>
</dbReference>